<evidence type="ECO:0000256" key="12">
    <source>
        <dbReference type="PIRSR" id="PIRSR000350-4"/>
    </source>
</evidence>
<feature type="domain" description="FAD/NAD(P)-binding" evidence="16">
    <location>
        <begin position="6"/>
        <end position="321"/>
    </location>
</feature>
<dbReference type="GO" id="GO:0005829">
    <property type="term" value="C:cytosol"/>
    <property type="evidence" value="ECO:0007669"/>
    <property type="project" value="TreeGrafter"/>
</dbReference>
<dbReference type="EC" id="1.8.1.7" evidence="14"/>
<evidence type="ECO:0000256" key="11">
    <source>
        <dbReference type="PIRSR" id="PIRSR000350-3"/>
    </source>
</evidence>
<evidence type="ECO:0000259" key="16">
    <source>
        <dbReference type="Pfam" id="PF07992"/>
    </source>
</evidence>
<evidence type="ECO:0000256" key="14">
    <source>
        <dbReference type="RuleBase" id="RU365040"/>
    </source>
</evidence>
<dbReference type="EMBL" id="QGTR01000001">
    <property type="protein sequence ID" value="PWW04462.1"/>
    <property type="molecule type" value="Genomic_DNA"/>
</dbReference>
<dbReference type="Gene3D" id="3.50.50.60">
    <property type="entry name" value="FAD/NAD(P)-binding domain"/>
    <property type="match status" value="2"/>
</dbReference>
<gene>
    <name evidence="17" type="ORF">DFR52_1011160</name>
</gene>
<feature type="binding site" evidence="11">
    <location>
        <position position="265"/>
    </location>
    <ligand>
        <name>NAD(+)</name>
        <dbReference type="ChEBI" id="CHEBI:57540"/>
    </ligand>
</feature>
<evidence type="ECO:0000256" key="6">
    <source>
        <dbReference type="ARBA" id="ARBA00023002"/>
    </source>
</evidence>
<evidence type="ECO:0000256" key="1">
    <source>
        <dbReference type="ARBA" id="ARBA00007532"/>
    </source>
</evidence>
<evidence type="ECO:0000259" key="15">
    <source>
        <dbReference type="Pfam" id="PF02852"/>
    </source>
</evidence>
<keyword evidence="11" id="KW-0520">NAD</keyword>
<feature type="binding site" evidence="11">
    <location>
        <position position="52"/>
    </location>
    <ligand>
        <name>FAD</name>
        <dbReference type="ChEBI" id="CHEBI:57692"/>
    </ligand>
</feature>
<dbReference type="SUPFAM" id="SSF51905">
    <property type="entry name" value="FAD/NAD(P)-binding domain"/>
    <property type="match status" value="1"/>
</dbReference>
<dbReference type="RefSeq" id="WP_110030894.1">
    <property type="nucleotide sequence ID" value="NZ_QGTR01000001.1"/>
</dbReference>
<dbReference type="PROSITE" id="PS00076">
    <property type="entry name" value="PYRIDINE_REDOX_1"/>
    <property type="match status" value="1"/>
</dbReference>
<keyword evidence="3 13" id="KW-0285">Flavoprotein</keyword>
<dbReference type="Gene3D" id="3.30.390.30">
    <property type="match status" value="1"/>
</dbReference>
<dbReference type="GO" id="GO:0006749">
    <property type="term" value="P:glutathione metabolic process"/>
    <property type="evidence" value="ECO:0007669"/>
    <property type="project" value="InterPro"/>
</dbReference>
<keyword evidence="5 14" id="KW-0521">NADP</keyword>
<dbReference type="AlphaFoldDB" id="A0A317PSM3"/>
<dbReference type="InterPro" id="IPR016156">
    <property type="entry name" value="FAD/NAD-linked_Rdtase_dimer_sf"/>
</dbReference>
<evidence type="ECO:0000256" key="3">
    <source>
        <dbReference type="ARBA" id="ARBA00022630"/>
    </source>
</evidence>
<dbReference type="GO" id="GO:0045454">
    <property type="term" value="P:cell redox homeostasis"/>
    <property type="evidence" value="ECO:0007669"/>
    <property type="project" value="InterPro"/>
</dbReference>
<evidence type="ECO:0000256" key="10">
    <source>
        <dbReference type="PIRSR" id="PIRSR000350-2"/>
    </source>
</evidence>
<organism evidence="17 18">
    <name type="scientific">Hoeflea marina</name>
    <dbReference type="NCBI Taxonomy" id="274592"/>
    <lineage>
        <taxon>Bacteria</taxon>
        <taxon>Pseudomonadati</taxon>
        <taxon>Pseudomonadota</taxon>
        <taxon>Alphaproteobacteria</taxon>
        <taxon>Hyphomicrobiales</taxon>
        <taxon>Rhizobiaceae</taxon>
        <taxon>Hoeflea</taxon>
    </lineage>
</organism>
<evidence type="ECO:0000256" key="8">
    <source>
        <dbReference type="ARBA" id="ARBA00023284"/>
    </source>
</evidence>
<sequence length="462" mass="50019">MAGYDYDLLVIGGGSGGVRAARLAAGLGKKVLIAEEYRYGGTCVIRGCVPKKLFVYASQFSEHFADSAGYGWTPGKPSFDWPTLVANKDMEIARLEGLYRLGLDKAGAEIVNSRAELVDAHHARLMADGRVVSAERMLIAVGGTPNPHAALPGHELCISSNEAFDLPELPKAIVIAGGGYIAVEFANIFHGLGVETTLIYRGKEILSRFDIDMRRSLHKAMAEKGITILCQEIFEKIERGADGRLVAHTSEGKAIVADQVMLALGRDPNTQGLGLEAAGVETDHKGAILVDDYSRTNVDNIYAVGDVTDRVQLTPVAIHEAMCFIDTVYRGKPTKPDHELIATAVFSQPEIGTIGLSEDEAAKRFDELEIYRAEFRPMRVILAGRNEKMVMKLVVNAADRKVLGAHILGPDAGELAQVLAIAIKAGCTKDDFDRTMAVHPTAAEELVTMYQPSYRVKGGERI</sequence>
<keyword evidence="18" id="KW-1185">Reference proteome</keyword>
<dbReference type="GO" id="GO:0004362">
    <property type="term" value="F:glutathione-disulfide reductase (NADPH) activity"/>
    <property type="evidence" value="ECO:0007669"/>
    <property type="project" value="UniProtKB-EC"/>
</dbReference>
<dbReference type="Pfam" id="PF02852">
    <property type="entry name" value="Pyr_redox_dim"/>
    <property type="match status" value="1"/>
</dbReference>
<dbReference type="GO" id="GO:0050661">
    <property type="term" value="F:NADP binding"/>
    <property type="evidence" value="ECO:0007669"/>
    <property type="project" value="InterPro"/>
</dbReference>
<comment type="subunit">
    <text evidence="2">Homodimer.</text>
</comment>
<comment type="function">
    <text evidence="14">Catalyzes the reduction of glutathione disulfide (GSSG) to reduced glutathione (GSH).</text>
</comment>
<feature type="active site" description="Proton acceptor" evidence="10">
    <location>
        <position position="439"/>
    </location>
</feature>
<evidence type="ECO:0000256" key="4">
    <source>
        <dbReference type="ARBA" id="ARBA00022827"/>
    </source>
</evidence>
<dbReference type="OrthoDB" id="9781772at2"/>
<evidence type="ECO:0000256" key="13">
    <source>
        <dbReference type="RuleBase" id="RU003691"/>
    </source>
</evidence>
<comment type="catalytic activity">
    <reaction evidence="9 14">
        <text>2 glutathione + NADP(+) = glutathione disulfide + NADPH + H(+)</text>
        <dbReference type="Rhea" id="RHEA:11740"/>
        <dbReference type="ChEBI" id="CHEBI:15378"/>
        <dbReference type="ChEBI" id="CHEBI:57783"/>
        <dbReference type="ChEBI" id="CHEBI:57925"/>
        <dbReference type="ChEBI" id="CHEBI:58297"/>
        <dbReference type="ChEBI" id="CHEBI:58349"/>
        <dbReference type="EC" id="1.8.1.7"/>
    </reaction>
</comment>
<dbReference type="NCBIfam" id="NF004776">
    <property type="entry name" value="PRK06116.1"/>
    <property type="match status" value="1"/>
</dbReference>
<evidence type="ECO:0000256" key="2">
    <source>
        <dbReference type="ARBA" id="ARBA00011738"/>
    </source>
</evidence>
<dbReference type="PIRSF" id="PIRSF000350">
    <property type="entry name" value="Mercury_reductase_MerA"/>
    <property type="match status" value="1"/>
</dbReference>
<comment type="similarity">
    <text evidence="1 13">Belongs to the class-I pyridine nucleotide-disulfide oxidoreductase family.</text>
</comment>
<dbReference type="InterPro" id="IPR012999">
    <property type="entry name" value="Pyr_OxRdtase_I_AS"/>
</dbReference>
<evidence type="ECO:0000256" key="7">
    <source>
        <dbReference type="ARBA" id="ARBA00023157"/>
    </source>
</evidence>
<dbReference type="InterPro" id="IPR004099">
    <property type="entry name" value="Pyr_nucl-diS_OxRdtase_dimer"/>
</dbReference>
<name>A0A317PSM3_9HYPH</name>
<protein>
    <recommendedName>
        <fullName evidence="14">Glutathione reductase</fullName>
        <shortName evidence="14">GRase</shortName>
        <ecNumber evidence="14">1.8.1.7</ecNumber>
    </recommendedName>
</protein>
<evidence type="ECO:0000313" key="17">
    <source>
        <dbReference type="EMBL" id="PWW04462.1"/>
    </source>
</evidence>
<comment type="cofactor">
    <cofactor evidence="11">
        <name>FAD</name>
        <dbReference type="ChEBI" id="CHEBI:57692"/>
    </cofactor>
    <text evidence="11">Binds 1 FAD per subunit.</text>
</comment>
<dbReference type="InterPro" id="IPR036188">
    <property type="entry name" value="FAD/NAD-bd_sf"/>
</dbReference>
<dbReference type="SUPFAM" id="SSF55424">
    <property type="entry name" value="FAD/NAD-linked reductases, dimerisation (C-terminal) domain"/>
    <property type="match status" value="1"/>
</dbReference>
<feature type="domain" description="Pyridine nucleotide-disulphide oxidoreductase dimerisation" evidence="15">
    <location>
        <begin position="341"/>
        <end position="449"/>
    </location>
</feature>
<keyword evidence="8 13" id="KW-0676">Redox-active center</keyword>
<comment type="caution">
    <text evidence="17">The sequence shown here is derived from an EMBL/GenBank/DDBJ whole genome shotgun (WGS) entry which is preliminary data.</text>
</comment>
<evidence type="ECO:0000256" key="5">
    <source>
        <dbReference type="ARBA" id="ARBA00022857"/>
    </source>
</evidence>
<dbReference type="Pfam" id="PF07992">
    <property type="entry name" value="Pyr_redox_2"/>
    <property type="match status" value="1"/>
</dbReference>
<accession>A0A317PSM3</accession>
<dbReference type="GO" id="GO:0050660">
    <property type="term" value="F:flavin adenine dinucleotide binding"/>
    <property type="evidence" value="ECO:0007669"/>
    <property type="project" value="InterPro"/>
</dbReference>
<dbReference type="PRINTS" id="PR00368">
    <property type="entry name" value="FADPNR"/>
</dbReference>
<keyword evidence="7" id="KW-1015">Disulfide bond</keyword>
<feature type="binding site" evidence="11">
    <location>
        <position position="306"/>
    </location>
    <ligand>
        <name>FAD</name>
        <dbReference type="ChEBI" id="CHEBI:57692"/>
    </ligand>
</feature>
<dbReference type="Proteomes" id="UP000246352">
    <property type="component" value="Unassembled WGS sequence"/>
</dbReference>
<dbReference type="InterPro" id="IPR006324">
    <property type="entry name" value="GSHR"/>
</dbReference>
<feature type="binding site" evidence="11">
    <location>
        <begin position="177"/>
        <end position="184"/>
    </location>
    <ligand>
        <name>NAD(+)</name>
        <dbReference type="ChEBI" id="CHEBI:57540"/>
    </ligand>
</feature>
<dbReference type="NCBIfam" id="TIGR01424">
    <property type="entry name" value="gluta_reduc_2"/>
    <property type="match status" value="1"/>
</dbReference>
<dbReference type="InterPro" id="IPR001100">
    <property type="entry name" value="Pyr_nuc-diS_OxRdtase"/>
</dbReference>
<dbReference type="InterPro" id="IPR023753">
    <property type="entry name" value="FAD/NAD-binding_dom"/>
</dbReference>
<keyword evidence="4 11" id="KW-0274">FAD</keyword>
<evidence type="ECO:0000313" key="18">
    <source>
        <dbReference type="Proteomes" id="UP000246352"/>
    </source>
</evidence>
<evidence type="ECO:0000256" key="9">
    <source>
        <dbReference type="ARBA" id="ARBA00049142"/>
    </source>
</evidence>
<dbReference type="GO" id="GO:0034599">
    <property type="term" value="P:cellular response to oxidative stress"/>
    <property type="evidence" value="ECO:0007669"/>
    <property type="project" value="TreeGrafter"/>
</dbReference>
<reference evidence="17 18" key="1">
    <citation type="submission" date="2018-05" db="EMBL/GenBank/DDBJ databases">
        <title>Genomic Encyclopedia of Type Strains, Phase IV (KMG-IV): sequencing the most valuable type-strain genomes for metagenomic binning, comparative biology and taxonomic classification.</title>
        <authorList>
            <person name="Goeker M."/>
        </authorList>
    </citation>
    <scope>NUCLEOTIDE SEQUENCE [LARGE SCALE GENOMIC DNA]</scope>
    <source>
        <strain evidence="17 18">DSM 16791</strain>
    </source>
</reference>
<keyword evidence="11" id="KW-0547">Nucleotide-binding</keyword>
<dbReference type="InterPro" id="IPR046952">
    <property type="entry name" value="GSHR/TRXR-like"/>
</dbReference>
<dbReference type="PANTHER" id="PTHR42737:SF2">
    <property type="entry name" value="GLUTATHIONE REDUCTASE"/>
    <property type="match status" value="1"/>
</dbReference>
<dbReference type="PANTHER" id="PTHR42737">
    <property type="entry name" value="GLUTATHIONE REDUCTASE"/>
    <property type="match status" value="1"/>
</dbReference>
<feature type="disulfide bond" description="Redox-active" evidence="12">
    <location>
        <begin position="43"/>
        <end position="48"/>
    </location>
</feature>
<keyword evidence="6 13" id="KW-0560">Oxidoreductase</keyword>
<dbReference type="PRINTS" id="PR00411">
    <property type="entry name" value="PNDRDTASEI"/>
</dbReference>
<proteinExistence type="inferred from homology"/>